<dbReference type="AlphaFoldDB" id="A0A5C6AZC0"/>
<keyword evidence="2" id="KW-1185">Reference proteome</keyword>
<name>A0A5C6AZC0_9BACT</name>
<comment type="caution">
    <text evidence="1">The sequence shown here is derived from an EMBL/GenBank/DDBJ whole genome shotgun (WGS) entry which is preliminary data.</text>
</comment>
<accession>A0A5C6AZC0</accession>
<gene>
    <name evidence="1" type="ORF">Pla52n_23860</name>
</gene>
<dbReference type="EMBL" id="SJPN01000003">
    <property type="protein sequence ID" value="TWU04346.1"/>
    <property type="molecule type" value="Genomic_DNA"/>
</dbReference>
<dbReference type="OrthoDB" id="292097at2"/>
<evidence type="ECO:0000313" key="1">
    <source>
        <dbReference type="EMBL" id="TWU04346.1"/>
    </source>
</evidence>
<dbReference type="RefSeq" id="WP_146519780.1">
    <property type="nucleotide sequence ID" value="NZ_CP151726.1"/>
</dbReference>
<organism evidence="1 2">
    <name type="scientific">Stieleria varia</name>
    <dbReference type="NCBI Taxonomy" id="2528005"/>
    <lineage>
        <taxon>Bacteria</taxon>
        <taxon>Pseudomonadati</taxon>
        <taxon>Planctomycetota</taxon>
        <taxon>Planctomycetia</taxon>
        <taxon>Pirellulales</taxon>
        <taxon>Pirellulaceae</taxon>
        <taxon>Stieleria</taxon>
    </lineage>
</organism>
<evidence type="ECO:0008006" key="3">
    <source>
        <dbReference type="Google" id="ProtNLM"/>
    </source>
</evidence>
<protein>
    <recommendedName>
        <fullName evidence="3">Phage shock protein B</fullName>
    </recommendedName>
</protein>
<dbReference type="Proteomes" id="UP000320176">
    <property type="component" value="Unassembled WGS sequence"/>
</dbReference>
<sequence length="62" mass="6956">MIPALLSCVFVFYLYRTLNAPPTDSPDASLRDSTPAALESRIDSLQQRLDRLATSLTREDRS</sequence>
<reference evidence="1 2" key="1">
    <citation type="submission" date="2019-02" db="EMBL/GenBank/DDBJ databases">
        <title>Deep-cultivation of Planctomycetes and their phenomic and genomic characterization uncovers novel biology.</title>
        <authorList>
            <person name="Wiegand S."/>
            <person name="Jogler M."/>
            <person name="Boedeker C."/>
            <person name="Pinto D."/>
            <person name="Vollmers J."/>
            <person name="Rivas-Marin E."/>
            <person name="Kohn T."/>
            <person name="Peeters S.H."/>
            <person name="Heuer A."/>
            <person name="Rast P."/>
            <person name="Oberbeckmann S."/>
            <person name="Bunk B."/>
            <person name="Jeske O."/>
            <person name="Meyerdierks A."/>
            <person name="Storesund J.E."/>
            <person name="Kallscheuer N."/>
            <person name="Luecker S."/>
            <person name="Lage O.M."/>
            <person name="Pohl T."/>
            <person name="Merkel B.J."/>
            <person name="Hornburger P."/>
            <person name="Mueller R.-W."/>
            <person name="Bruemmer F."/>
            <person name="Labrenz M."/>
            <person name="Spormann A.M."/>
            <person name="Op Den Camp H."/>
            <person name="Overmann J."/>
            <person name="Amann R."/>
            <person name="Jetten M.S.M."/>
            <person name="Mascher T."/>
            <person name="Medema M.H."/>
            <person name="Devos D.P."/>
            <person name="Kaster A.-K."/>
            <person name="Ovreas L."/>
            <person name="Rohde M."/>
            <person name="Galperin M.Y."/>
            <person name="Jogler C."/>
        </authorList>
    </citation>
    <scope>NUCLEOTIDE SEQUENCE [LARGE SCALE GENOMIC DNA]</scope>
    <source>
        <strain evidence="1 2">Pla52n</strain>
    </source>
</reference>
<proteinExistence type="predicted"/>
<evidence type="ECO:0000313" key="2">
    <source>
        <dbReference type="Proteomes" id="UP000320176"/>
    </source>
</evidence>